<keyword evidence="4 12" id="KW-0963">Cytoplasm</keyword>
<evidence type="ECO:0000256" key="14">
    <source>
        <dbReference type="PIRSR" id="PIRSR001529-2"/>
    </source>
</evidence>
<dbReference type="Pfam" id="PF02403">
    <property type="entry name" value="Seryl_tRNA_N"/>
    <property type="match status" value="1"/>
</dbReference>
<dbReference type="NCBIfam" id="TIGR00414">
    <property type="entry name" value="serS"/>
    <property type="match status" value="1"/>
</dbReference>
<keyword evidence="15" id="KW-0175">Coiled coil</keyword>
<proteinExistence type="inferred from homology"/>
<dbReference type="GO" id="GO:0004828">
    <property type="term" value="F:serine-tRNA ligase activity"/>
    <property type="evidence" value="ECO:0007669"/>
    <property type="project" value="UniProtKB-UniRule"/>
</dbReference>
<evidence type="ECO:0000256" key="15">
    <source>
        <dbReference type="SAM" id="Coils"/>
    </source>
</evidence>
<evidence type="ECO:0000256" key="3">
    <source>
        <dbReference type="ARBA" id="ARBA00010728"/>
    </source>
</evidence>
<comment type="domain">
    <text evidence="12">Consists of two distinct domains, a catalytic core and a N-terminal extension that is involved in tRNA binding.</text>
</comment>
<keyword evidence="8 12" id="KW-0648">Protein biosynthesis</keyword>
<dbReference type="STRING" id="214095.RU97_GL002327"/>
<dbReference type="Gene3D" id="3.30.930.10">
    <property type="entry name" value="Bira Bifunctional Protein, Domain 2"/>
    <property type="match status" value="1"/>
</dbReference>
<keyword evidence="5 12" id="KW-0436">Ligase</keyword>
<comment type="pathway">
    <text evidence="2 12">Aminoacyl-tRNA biosynthesis; selenocysteinyl-tRNA(Sec) biosynthesis; L-seryl-tRNA(Sec) from L-serine and tRNA(Sec): step 1/1.</text>
</comment>
<reference evidence="17 18" key="1">
    <citation type="submission" date="2014-12" db="EMBL/GenBank/DDBJ databases">
        <title>Draft genome sequences of 29 type strains of Enterococci.</title>
        <authorList>
            <person name="Zhong Z."/>
            <person name="Sun Z."/>
            <person name="Liu W."/>
            <person name="Zhang W."/>
            <person name="Zhang H."/>
        </authorList>
    </citation>
    <scope>NUCLEOTIDE SEQUENCE [LARGE SCALE GENOMIC DNA]</scope>
    <source>
        <strain evidence="17 18">DSM 17029</strain>
    </source>
</reference>
<organism evidence="17 18">
    <name type="scientific">Enterococcus canis</name>
    <dbReference type="NCBI Taxonomy" id="214095"/>
    <lineage>
        <taxon>Bacteria</taxon>
        <taxon>Bacillati</taxon>
        <taxon>Bacillota</taxon>
        <taxon>Bacilli</taxon>
        <taxon>Lactobacillales</taxon>
        <taxon>Enterococcaceae</taxon>
        <taxon>Enterococcus</taxon>
    </lineage>
</organism>
<dbReference type="GO" id="GO:0005737">
    <property type="term" value="C:cytoplasm"/>
    <property type="evidence" value="ECO:0007669"/>
    <property type="project" value="UniProtKB-SubCell"/>
</dbReference>
<feature type="binding site" evidence="12 13">
    <location>
        <position position="285"/>
    </location>
    <ligand>
        <name>L-serine</name>
        <dbReference type="ChEBI" id="CHEBI:33384"/>
    </ligand>
</feature>
<feature type="binding site" evidence="13">
    <location>
        <position position="231"/>
    </location>
    <ligand>
        <name>L-serine</name>
        <dbReference type="ChEBI" id="CHEBI:33384"/>
    </ligand>
</feature>
<evidence type="ECO:0000313" key="17">
    <source>
        <dbReference type="EMBL" id="OJG18254.1"/>
    </source>
</evidence>
<name>A0A1L8REU5_9ENTE</name>
<keyword evidence="6 12" id="KW-0547">Nucleotide-binding</keyword>
<keyword evidence="9 12" id="KW-0030">Aminoacyl-tRNA synthetase</keyword>
<dbReference type="EMBL" id="JXKH01000005">
    <property type="protein sequence ID" value="OJG18254.1"/>
    <property type="molecule type" value="Genomic_DNA"/>
</dbReference>
<dbReference type="AlphaFoldDB" id="A0A1L8REU5"/>
<protein>
    <recommendedName>
        <fullName evidence="12">Serine--tRNA ligase</fullName>
        <ecNumber evidence="12">6.1.1.11</ecNumber>
    </recommendedName>
    <alternativeName>
        <fullName evidence="12">Seryl-tRNA synthetase</fullName>
        <shortName evidence="12">SerRS</shortName>
    </alternativeName>
    <alternativeName>
        <fullName evidence="12">Seryl-tRNA(Ser/Sec) synthetase</fullName>
    </alternativeName>
</protein>
<dbReference type="PROSITE" id="PS50862">
    <property type="entry name" value="AA_TRNA_LIGASE_II"/>
    <property type="match status" value="1"/>
</dbReference>
<dbReference type="InterPro" id="IPR033729">
    <property type="entry name" value="SerRS_core"/>
</dbReference>
<keyword evidence="18" id="KW-1185">Reference proteome</keyword>
<dbReference type="GO" id="GO:0006434">
    <property type="term" value="P:seryl-tRNA aminoacylation"/>
    <property type="evidence" value="ECO:0007669"/>
    <property type="project" value="UniProtKB-UniRule"/>
</dbReference>
<dbReference type="PRINTS" id="PR00981">
    <property type="entry name" value="TRNASYNTHSER"/>
</dbReference>
<dbReference type="PIRSF" id="PIRSF001529">
    <property type="entry name" value="Ser-tRNA-synth_IIa"/>
    <property type="match status" value="1"/>
</dbReference>
<dbReference type="EC" id="6.1.1.11" evidence="12"/>
<dbReference type="UniPathway" id="UPA00906">
    <property type="reaction ID" value="UER00895"/>
</dbReference>
<feature type="binding site" evidence="12">
    <location>
        <begin position="231"/>
        <end position="233"/>
    </location>
    <ligand>
        <name>L-serine</name>
        <dbReference type="ChEBI" id="CHEBI:33384"/>
    </ligand>
</feature>
<comment type="similarity">
    <text evidence="3 12">Belongs to the class-II aminoacyl-tRNA synthetase family. Type-1 seryl-tRNA synthetase subfamily.</text>
</comment>
<evidence type="ECO:0000256" key="12">
    <source>
        <dbReference type="HAMAP-Rule" id="MF_00176"/>
    </source>
</evidence>
<dbReference type="GO" id="GO:0016740">
    <property type="term" value="F:transferase activity"/>
    <property type="evidence" value="ECO:0007669"/>
    <property type="project" value="UniProtKB-ARBA"/>
</dbReference>
<comment type="catalytic activity">
    <reaction evidence="10 12">
        <text>tRNA(Sec) + L-serine + ATP = L-seryl-tRNA(Sec) + AMP + diphosphate + H(+)</text>
        <dbReference type="Rhea" id="RHEA:42580"/>
        <dbReference type="Rhea" id="RHEA-COMP:9742"/>
        <dbReference type="Rhea" id="RHEA-COMP:10128"/>
        <dbReference type="ChEBI" id="CHEBI:15378"/>
        <dbReference type="ChEBI" id="CHEBI:30616"/>
        <dbReference type="ChEBI" id="CHEBI:33019"/>
        <dbReference type="ChEBI" id="CHEBI:33384"/>
        <dbReference type="ChEBI" id="CHEBI:78442"/>
        <dbReference type="ChEBI" id="CHEBI:78533"/>
        <dbReference type="ChEBI" id="CHEBI:456215"/>
        <dbReference type="EC" id="6.1.1.11"/>
    </reaction>
</comment>
<feature type="binding site" evidence="12 14">
    <location>
        <begin position="349"/>
        <end position="352"/>
    </location>
    <ligand>
        <name>ATP</name>
        <dbReference type="ChEBI" id="CHEBI:30616"/>
    </ligand>
</feature>
<dbReference type="CDD" id="cd00770">
    <property type="entry name" value="SerRS_core"/>
    <property type="match status" value="1"/>
</dbReference>
<dbReference type="HAMAP" id="MF_00176">
    <property type="entry name" value="Ser_tRNA_synth_type1"/>
    <property type="match status" value="1"/>
</dbReference>
<dbReference type="GO" id="GO:0016260">
    <property type="term" value="P:selenocysteine biosynthetic process"/>
    <property type="evidence" value="ECO:0007669"/>
    <property type="project" value="UniProtKB-UniRule"/>
</dbReference>
<evidence type="ECO:0000259" key="16">
    <source>
        <dbReference type="PROSITE" id="PS50862"/>
    </source>
</evidence>
<dbReference type="GO" id="GO:0005524">
    <property type="term" value="F:ATP binding"/>
    <property type="evidence" value="ECO:0007669"/>
    <property type="project" value="UniProtKB-UniRule"/>
</dbReference>
<dbReference type="InterPro" id="IPR006195">
    <property type="entry name" value="aa-tRNA-synth_II"/>
</dbReference>
<evidence type="ECO:0000256" key="9">
    <source>
        <dbReference type="ARBA" id="ARBA00023146"/>
    </source>
</evidence>
<dbReference type="Pfam" id="PF00587">
    <property type="entry name" value="tRNA-synt_2b"/>
    <property type="match status" value="1"/>
</dbReference>
<dbReference type="InterPro" id="IPR010978">
    <property type="entry name" value="tRNA-bd_arm"/>
</dbReference>
<dbReference type="InterPro" id="IPR002317">
    <property type="entry name" value="Ser-tRNA-ligase_type_1"/>
</dbReference>
<dbReference type="Gene3D" id="1.10.287.40">
    <property type="entry name" value="Serine-tRNA synthetase, tRNA binding domain"/>
    <property type="match status" value="1"/>
</dbReference>
<dbReference type="SUPFAM" id="SSF55681">
    <property type="entry name" value="Class II aaRS and biotin synthetases"/>
    <property type="match status" value="1"/>
</dbReference>
<dbReference type="Proteomes" id="UP000181884">
    <property type="component" value="Unassembled WGS sequence"/>
</dbReference>
<comment type="subcellular location">
    <subcellularLocation>
        <location evidence="1 12">Cytoplasm</location>
    </subcellularLocation>
</comment>
<evidence type="ECO:0000256" key="5">
    <source>
        <dbReference type="ARBA" id="ARBA00022598"/>
    </source>
</evidence>
<comment type="caution">
    <text evidence="17">The sequence shown here is derived from an EMBL/GenBank/DDBJ whole genome shotgun (WGS) entry which is preliminary data.</text>
</comment>
<feature type="binding site" evidence="13">
    <location>
        <position position="382"/>
    </location>
    <ligand>
        <name>L-serine</name>
        <dbReference type="ChEBI" id="CHEBI:33384"/>
    </ligand>
</feature>
<comment type="subunit">
    <text evidence="12">Homodimer. The tRNA molecule binds across the dimer.</text>
</comment>
<gene>
    <name evidence="12" type="primary">serS</name>
    <name evidence="17" type="ORF">RU97_GL002327</name>
</gene>
<dbReference type="RefSeq" id="WP_067395875.1">
    <property type="nucleotide sequence ID" value="NZ_JXKH01000005.1"/>
</dbReference>
<comment type="catalytic activity">
    <reaction evidence="11 12">
        <text>tRNA(Ser) + L-serine + ATP = L-seryl-tRNA(Ser) + AMP + diphosphate + H(+)</text>
        <dbReference type="Rhea" id="RHEA:12292"/>
        <dbReference type="Rhea" id="RHEA-COMP:9669"/>
        <dbReference type="Rhea" id="RHEA-COMP:9703"/>
        <dbReference type="ChEBI" id="CHEBI:15378"/>
        <dbReference type="ChEBI" id="CHEBI:30616"/>
        <dbReference type="ChEBI" id="CHEBI:33019"/>
        <dbReference type="ChEBI" id="CHEBI:33384"/>
        <dbReference type="ChEBI" id="CHEBI:78442"/>
        <dbReference type="ChEBI" id="CHEBI:78533"/>
        <dbReference type="ChEBI" id="CHEBI:456215"/>
        <dbReference type="EC" id="6.1.1.11"/>
    </reaction>
</comment>
<feature type="binding site" evidence="12">
    <location>
        <position position="384"/>
    </location>
    <ligand>
        <name>L-serine</name>
        <dbReference type="ChEBI" id="CHEBI:33384"/>
    </ligand>
</feature>
<dbReference type="InterPro" id="IPR045864">
    <property type="entry name" value="aa-tRNA-synth_II/BPL/LPL"/>
</dbReference>
<feature type="binding site" evidence="12 14">
    <location>
        <begin position="262"/>
        <end position="264"/>
    </location>
    <ligand>
        <name>ATP</name>
        <dbReference type="ChEBI" id="CHEBI:30616"/>
    </ligand>
</feature>
<sequence length="424" mass="48372">MLDVKMIRQNFEEVQQKLATRGVKEEVLVEFLRLDESRRNLLVKAEELKKYRNDVSGEIAVLKRNKEDATNKIAEMKEVGANIKALDTEIEELDQQLEEIATRLPNLPHESVPVGADEEDNVEVRRWGTPRSFAFEPKAHWDVAENLEILDFERGAKVSGSRFVYYKGLGARLERALYNFMLDQHIYEDGYTEMITPYIVNDKAMFGTGQFPKFKEDVFQLADTDLTLIPTAEVPLTNYYSNEILEAVDLPIYFTALSPSFRSEAGSAGRDTRGLIRLHQFNKVEMVKFSKPEASYDELEKMVVNAETLLQKLNLPYRVVALSTGDMGFSAAKTYDLEVWIPAQDTYREISSCSNCEDFQARRAMIRYRNEEGKVQYVHTLNGSGLAVGRTVAAILENYQNEDGTVTIPEVLVPYMGNERLITK</sequence>
<evidence type="ECO:0000256" key="11">
    <source>
        <dbReference type="ARBA" id="ARBA00048823"/>
    </source>
</evidence>
<feature type="binding site" evidence="13">
    <location>
        <position position="262"/>
    </location>
    <ligand>
        <name>L-serine</name>
        <dbReference type="ChEBI" id="CHEBI:33384"/>
    </ligand>
</feature>
<dbReference type="SUPFAM" id="SSF46589">
    <property type="entry name" value="tRNA-binding arm"/>
    <property type="match status" value="1"/>
</dbReference>
<dbReference type="InterPro" id="IPR042103">
    <property type="entry name" value="SerRS_1_N_sf"/>
</dbReference>
<evidence type="ECO:0000256" key="8">
    <source>
        <dbReference type="ARBA" id="ARBA00022917"/>
    </source>
</evidence>
<evidence type="ECO:0000256" key="13">
    <source>
        <dbReference type="PIRSR" id="PIRSR001529-1"/>
    </source>
</evidence>
<dbReference type="PANTHER" id="PTHR43697:SF1">
    <property type="entry name" value="SERINE--TRNA LIGASE"/>
    <property type="match status" value="1"/>
</dbReference>
<dbReference type="InterPro" id="IPR002314">
    <property type="entry name" value="aa-tRNA-synt_IIb"/>
</dbReference>
<keyword evidence="7 12" id="KW-0067">ATP-binding</keyword>
<evidence type="ECO:0000256" key="4">
    <source>
        <dbReference type="ARBA" id="ARBA00022490"/>
    </source>
</evidence>
<comment type="caution">
    <text evidence="12">Lacks conserved residue(s) required for the propagation of feature annotation.</text>
</comment>
<evidence type="ECO:0000256" key="2">
    <source>
        <dbReference type="ARBA" id="ARBA00005045"/>
    </source>
</evidence>
<evidence type="ECO:0000313" key="18">
    <source>
        <dbReference type="Proteomes" id="UP000181884"/>
    </source>
</evidence>
<evidence type="ECO:0000256" key="1">
    <source>
        <dbReference type="ARBA" id="ARBA00004496"/>
    </source>
</evidence>
<comment type="function">
    <text evidence="12">Catalyzes the attachment of serine to tRNA(Ser). Is also able to aminoacylate tRNA(Sec) with serine, to form the misacylated tRNA L-seryl-tRNA(Sec), which will be further converted into selenocysteinyl-tRNA(Sec).</text>
</comment>
<dbReference type="InterPro" id="IPR015866">
    <property type="entry name" value="Ser-tRNA-synth_1_N"/>
</dbReference>
<accession>A0A1L8REU5</accession>
<evidence type="ECO:0000256" key="7">
    <source>
        <dbReference type="ARBA" id="ARBA00022840"/>
    </source>
</evidence>
<feature type="domain" description="Aminoacyl-transfer RNA synthetases class-II family profile" evidence="16">
    <location>
        <begin position="172"/>
        <end position="409"/>
    </location>
</feature>
<evidence type="ECO:0000256" key="10">
    <source>
        <dbReference type="ARBA" id="ARBA00047929"/>
    </source>
</evidence>
<dbReference type="GO" id="GO:0140096">
    <property type="term" value="F:catalytic activity, acting on a protein"/>
    <property type="evidence" value="ECO:0007669"/>
    <property type="project" value="UniProtKB-ARBA"/>
</dbReference>
<feature type="coiled-coil region" evidence="15">
    <location>
        <begin position="34"/>
        <end position="103"/>
    </location>
</feature>
<evidence type="ECO:0000256" key="6">
    <source>
        <dbReference type="ARBA" id="ARBA00022741"/>
    </source>
</evidence>
<dbReference type="PANTHER" id="PTHR43697">
    <property type="entry name" value="SERYL-TRNA SYNTHETASE"/>
    <property type="match status" value="1"/>
</dbReference>